<evidence type="ECO:0000313" key="2">
    <source>
        <dbReference type="Proteomes" id="UP001201163"/>
    </source>
</evidence>
<name>A0AAD4LH12_9AGAM</name>
<dbReference type="Proteomes" id="UP001201163">
    <property type="component" value="Unassembled WGS sequence"/>
</dbReference>
<keyword evidence="2" id="KW-1185">Reference proteome</keyword>
<proteinExistence type="predicted"/>
<dbReference type="AlphaFoldDB" id="A0AAD4LH12"/>
<reference evidence="1" key="1">
    <citation type="submission" date="2022-01" db="EMBL/GenBank/DDBJ databases">
        <title>Comparative genomics reveals a dynamic genome evolution in the ectomycorrhizal milk-cap (Lactarius) mushrooms.</title>
        <authorList>
            <consortium name="DOE Joint Genome Institute"/>
            <person name="Lebreton A."/>
            <person name="Tang N."/>
            <person name="Kuo A."/>
            <person name="LaButti K."/>
            <person name="Drula E."/>
            <person name="Barry K."/>
            <person name="Clum A."/>
            <person name="Lipzen A."/>
            <person name="Mousain D."/>
            <person name="Ng V."/>
            <person name="Wang R."/>
            <person name="Wang X."/>
            <person name="Dai Y."/>
            <person name="Henrissat B."/>
            <person name="Grigoriev I.V."/>
            <person name="Guerin-Laguette A."/>
            <person name="Yu F."/>
            <person name="Martin F.M."/>
        </authorList>
    </citation>
    <scope>NUCLEOTIDE SEQUENCE</scope>
    <source>
        <strain evidence="1">QP</strain>
    </source>
</reference>
<organism evidence="1 2">
    <name type="scientific">Lactarius akahatsu</name>
    <dbReference type="NCBI Taxonomy" id="416441"/>
    <lineage>
        <taxon>Eukaryota</taxon>
        <taxon>Fungi</taxon>
        <taxon>Dikarya</taxon>
        <taxon>Basidiomycota</taxon>
        <taxon>Agaricomycotina</taxon>
        <taxon>Agaricomycetes</taxon>
        <taxon>Russulales</taxon>
        <taxon>Russulaceae</taxon>
        <taxon>Lactarius</taxon>
    </lineage>
</organism>
<gene>
    <name evidence="1" type="ORF">EDB92DRAFT_1862794</name>
</gene>
<protein>
    <submittedName>
        <fullName evidence="1">Uncharacterized protein</fullName>
    </submittedName>
</protein>
<sequence>MTGYILGAIRDVYVALHQETDSVPTTWDPSLYSLCNVPGHRPDSETHIHDDFASTTSARIVLHDTAALVPTSLRYSDTPSSSVPCPTLRHCESYGCTDARQLPPRTPENHRRPPYSRHLTGPSHHRCQCNTGRCHLRYNYVPPHSQDLPIHPSYLNCLNLPTSELCHCLSAHRRPLHVFQCPQSSSDSHV</sequence>
<evidence type="ECO:0000313" key="1">
    <source>
        <dbReference type="EMBL" id="KAH8991028.1"/>
    </source>
</evidence>
<accession>A0AAD4LH12</accession>
<comment type="caution">
    <text evidence="1">The sequence shown here is derived from an EMBL/GenBank/DDBJ whole genome shotgun (WGS) entry which is preliminary data.</text>
</comment>
<feature type="non-terminal residue" evidence="1">
    <location>
        <position position="1"/>
    </location>
</feature>
<dbReference type="EMBL" id="JAKELL010000028">
    <property type="protein sequence ID" value="KAH8991028.1"/>
    <property type="molecule type" value="Genomic_DNA"/>
</dbReference>